<dbReference type="InterPro" id="IPR005651">
    <property type="entry name" value="Trm112-like"/>
</dbReference>
<keyword evidence="3" id="KW-1185">Reference proteome</keyword>
<dbReference type="HAMAP" id="MF_01187">
    <property type="entry name" value="UPF0434"/>
    <property type="match status" value="1"/>
</dbReference>
<dbReference type="Pfam" id="PF03966">
    <property type="entry name" value="Trm112p"/>
    <property type="match status" value="1"/>
</dbReference>
<dbReference type="AlphaFoldDB" id="A0A1M7SXL2"/>
<dbReference type="SUPFAM" id="SSF158997">
    <property type="entry name" value="Trm112p-like"/>
    <property type="match status" value="1"/>
</dbReference>
<dbReference type="OrthoDB" id="9812205at2"/>
<sequence>MALNKELLDILACPVCKGDLELIVIDNQECGLSCAACKLVFPIKDEIPIMLKEDAIPFSEWENKKQHLN</sequence>
<evidence type="ECO:0000313" key="3">
    <source>
        <dbReference type="Proteomes" id="UP000186469"/>
    </source>
</evidence>
<dbReference type="Gene3D" id="2.20.25.10">
    <property type="match status" value="1"/>
</dbReference>
<dbReference type="STRING" id="1121455.SAMN02745728_01359"/>
<accession>A0A1M7SXL2</accession>
<dbReference type="EMBL" id="FRDI01000005">
    <property type="protein sequence ID" value="SHN63263.1"/>
    <property type="molecule type" value="Genomic_DNA"/>
</dbReference>
<protein>
    <recommendedName>
        <fullName evidence="1">UPF0434 protein SAMN02745728_01359</fullName>
    </recommendedName>
</protein>
<name>A0A1M7SXL2_9BACT</name>
<gene>
    <name evidence="2" type="ORF">SAMN02745728_01359</name>
</gene>
<proteinExistence type="inferred from homology"/>
<dbReference type="Proteomes" id="UP000186469">
    <property type="component" value="Unassembled WGS sequence"/>
</dbReference>
<reference evidence="2 3" key="1">
    <citation type="submission" date="2016-12" db="EMBL/GenBank/DDBJ databases">
        <authorList>
            <person name="Song W.-J."/>
            <person name="Kurnit D.M."/>
        </authorList>
    </citation>
    <scope>NUCLEOTIDE SEQUENCE [LARGE SCALE GENOMIC DNA]</scope>
    <source>
        <strain evidence="2 3">DSM 11393</strain>
    </source>
</reference>
<organism evidence="2 3">
    <name type="scientific">Desulfovibrio litoralis DSM 11393</name>
    <dbReference type="NCBI Taxonomy" id="1121455"/>
    <lineage>
        <taxon>Bacteria</taxon>
        <taxon>Pseudomonadati</taxon>
        <taxon>Thermodesulfobacteriota</taxon>
        <taxon>Desulfovibrionia</taxon>
        <taxon>Desulfovibrionales</taxon>
        <taxon>Desulfovibrionaceae</taxon>
        <taxon>Desulfovibrio</taxon>
    </lineage>
</organism>
<evidence type="ECO:0000256" key="1">
    <source>
        <dbReference type="HAMAP-Rule" id="MF_01187"/>
    </source>
</evidence>
<comment type="similarity">
    <text evidence="1">Belongs to the UPF0434 family.</text>
</comment>
<evidence type="ECO:0000313" key="2">
    <source>
        <dbReference type="EMBL" id="SHN63263.1"/>
    </source>
</evidence>
<dbReference type="RefSeq" id="WP_072697045.1">
    <property type="nucleotide sequence ID" value="NZ_FRDI01000005.1"/>
</dbReference>